<dbReference type="OrthoDB" id="5373550at2759"/>
<dbReference type="InterPro" id="IPR052202">
    <property type="entry name" value="Yeast_MetPath_Reg"/>
</dbReference>
<dbReference type="Gene3D" id="4.10.240.10">
    <property type="entry name" value="Zn(2)-C6 fungal-type DNA-binding domain"/>
    <property type="match status" value="1"/>
</dbReference>
<feature type="compositionally biased region" description="Polar residues" evidence="8">
    <location>
        <begin position="846"/>
        <end position="867"/>
    </location>
</feature>
<dbReference type="GO" id="GO:0043565">
    <property type="term" value="F:sequence-specific DNA binding"/>
    <property type="evidence" value="ECO:0007669"/>
    <property type="project" value="TreeGrafter"/>
</dbReference>
<proteinExistence type="predicted"/>
<dbReference type="SMART" id="SM00906">
    <property type="entry name" value="Fungal_trans"/>
    <property type="match status" value="1"/>
</dbReference>
<evidence type="ECO:0000259" key="9">
    <source>
        <dbReference type="PROSITE" id="PS50048"/>
    </source>
</evidence>
<dbReference type="CDD" id="cd14723">
    <property type="entry name" value="ZIP_Ppr1"/>
    <property type="match status" value="1"/>
</dbReference>
<dbReference type="PROSITE" id="PS00463">
    <property type="entry name" value="ZN2_CY6_FUNGAL_1"/>
    <property type="match status" value="1"/>
</dbReference>
<evidence type="ECO:0000256" key="7">
    <source>
        <dbReference type="ARBA" id="ARBA00023242"/>
    </source>
</evidence>
<dbReference type="GO" id="GO:0008270">
    <property type="term" value="F:zinc ion binding"/>
    <property type="evidence" value="ECO:0007669"/>
    <property type="project" value="InterPro"/>
</dbReference>
<feature type="compositionally biased region" description="Polar residues" evidence="8">
    <location>
        <begin position="778"/>
        <end position="813"/>
    </location>
</feature>
<dbReference type="FunFam" id="4.10.240.10:FF:000006">
    <property type="entry name" value="Positive regulator of purine utilization"/>
    <property type="match status" value="1"/>
</dbReference>
<gene>
    <name evidence="10" type="ORF">FKW77_008457</name>
</gene>
<feature type="region of interest" description="Disordered" evidence="8">
    <location>
        <begin position="1"/>
        <end position="38"/>
    </location>
</feature>
<evidence type="ECO:0000256" key="4">
    <source>
        <dbReference type="ARBA" id="ARBA00023015"/>
    </source>
</evidence>
<feature type="compositionally biased region" description="Low complexity" evidence="8">
    <location>
        <begin position="23"/>
        <end position="38"/>
    </location>
</feature>
<dbReference type="SUPFAM" id="SSF57701">
    <property type="entry name" value="Zn2/Cys6 DNA-binding domain"/>
    <property type="match status" value="1"/>
</dbReference>
<feature type="region of interest" description="Disordered" evidence="8">
    <location>
        <begin position="200"/>
        <end position="228"/>
    </location>
</feature>
<evidence type="ECO:0000256" key="3">
    <source>
        <dbReference type="ARBA" id="ARBA00022833"/>
    </source>
</evidence>
<evidence type="ECO:0000313" key="11">
    <source>
        <dbReference type="Proteomes" id="UP000316270"/>
    </source>
</evidence>
<dbReference type="AlphaFoldDB" id="A0A517KX02"/>
<evidence type="ECO:0000256" key="1">
    <source>
        <dbReference type="ARBA" id="ARBA00004123"/>
    </source>
</evidence>
<keyword evidence="11" id="KW-1185">Reference proteome</keyword>
<feature type="compositionally biased region" description="Polar residues" evidence="8">
    <location>
        <begin position="120"/>
        <end position="145"/>
    </location>
</feature>
<dbReference type="InterPro" id="IPR001138">
    <property type="entry name" value="Zn2Cys6_DnaBD"/>
</dbReference>
<dbReference type="PANTHER" id="PTHR47782">
    <property type="entry name" value="ZN(II)2CYS6 TRANSCRIPTION FACTOR (EUROFUNG)-RELATED"/>
    <property type="match status" value="1"/>
</dbReference>
<keyword evidence="5" id="KW-0238">DNA-binding</keyword>
<dbReference type="PROSITE" id="PS50048">
    <property type="entry name" value="ZN2_CY6_FUNGAL_2"/>
    <property type="match status" value="1"/>
</dbReference>
<dbReference type="STRING" id="50376.A0A517KX02"/>
<keyword evidence="6" id="KW-0804">Transcription</keyword>
<dbReference type="GO" id="GO:0000981">
    <property type="term" value="F:DNA-binding transcription factor activity, RNA polymerase II-specific"/>
    <property type="evidence" value="ECO:0007669"/>
    <property type="project" value="InterPro"/>
</dbReference>
<feature type="region of interest" description="Disordered" evidence="8">
    <location>
        <begin position="906"/>
        <end position="942"/>
    </location>
</feature>
<feature type="region of interest" description="Disordered" evidence="8">
    <location>
        <begin position="424"/>
        <end position="451"/>
    </location>
</feature>
<feature type="compositionally biased region" description="Polar residues" evidence="8">
    <location>
        <begin position="908"/>
        <end position="942"/>
    </location>
</feature>
<feature type="compositionally biased region" description="Low complexity" evidence="8">
    <location>
        <begin position="321"/>
        <end position="334"/>
    </location>
</feature>
<evidence type="ECO:0000256" key="2">
    <source>
        <dbReference type="ARBA" id="ARBA00022723"/>
    </source>
</evidence>
<dbReference type="GO" id="GO:0005634">
    <property type="term" value="C:nucleus"/>
    <property type="evidence" value="ECO:0007669"/>
    <property type="project" value="UniProtKB-SubCell"/>
</dbReference>
<dbReference type="PANTHER" id="PTHR47782:SF1">
    <property type="entry name" value="PYRIMIDINE PATHWAY REGULATORY PROTEIN 1"/>
    <property type="match status" value="1"/>
</dbReference>
<evidence type="ECO:0000313" key="10">
    <source>
        <dbReference type="EMBL" id="QDS67912.1"/>
    </source>
</evidence>
<keyword evidence="3" id="KW-0862">Zinc</keyword>
<comment type="subcellular location">
    <subcellularLocation>
        <location evidence="1">Nucleus</location>
    </subcellularLocation>
</comment>
<keyword evidence="7" id="KW-0539">Nucleus</keyword>
<feature type="region of interest" description="Disordered" evidence="8">
    <location>
        <begin position="835"/>
        <end position="867"/>
    </location>
</feature>
<organism evidence="10 11">
    <name type="scientific">Venturia effusa</name>
    <dbReference type="NCBI Taxonomy" id="50376"/>
    <lineage>
        <taxon>Eukaryota</taxon>
        <taxon>Fungi</taxon>
        <taxon>Dikarya</taxon>
        <taxon>Ascomycota</taxon>
        <taxon>Pezizomycotina</taxon>
        <taxon>Dothideomycetes</taxon>
        <taxon>Pleosporomycetidae</taxon>
        <taxon>Venturiales</taxon>
        <taxon>Venturiaceae</taxon>
        <taxon>Venturia</taxon>
    </lineage>
</organism>
<feature type="region of interest" description="Disordered" evidence="8">
    <location>
        <begin position="313"/>
        <end position="341"/>
    </location>
</feature>
<feature type="compositionally biased region" description="Basic and acidic residues" evidence="8">
    <location>
        <begin position="424"/>
        <end position="437"/>
    </location>
</feature>
<feature type="region of interest" description="Disordered" evidence="8">
    <location>
        <begin position="773"/>
        <end position="821"/>
    </location>
</feature>
<dbReference type="InterPro" id="IPR036864">
    <property type="entry name" value="Zn2-C6_fun-type_DNA-bd_sf"/>
</dbReference>
<dbReference type="GO" id="GO:0045944">
    <property type="term" value="P:positive regulation of transcription by RNA polymerase II"/>
    <property type="evidence" value="ECO:0007669"/>
    <property type="project" value="TreeGrafter"/>
</dbReference>
<accession>A0A517KX02</accession>
<dbReference type="EMBL" id="CP042185">
    <property type="protein sequence ID" value="QDS67912.1"/>
    <property type="molecule type" value="Genomic_DNA"/>
</dbReference>
<evidence type="ECO:0000256" key="6">
    <source>
        <dbReference type="ARBA" id="ARBA00023163"/>
    </source>
</evidence>
<dbReference type="Pfam" id="PF04082">
    <property type="entry name" value="Fungal_trans"/>
    <property type="match status" value="1"/>
</dbReference>
<name>A0A517KX02_9PEZI</name>
<dbReference type="GO" id="GO:0006351">
    <property type="term" value="P:DNA-templated transcription"/>
    <property type="evidence" value="ECO:0007669"/>
    <property type="project" value="InterPro"/>
</dbReference>
<evidence type="ECO:0000256" key="5">
    <source>
        <dbReference type="ARBA" id="ARBA00023125"/>
    </source>
</evidence>
<sequence>MTTPISPTAKKRLRSPPDDLDSSKAVSPPQSTSSSSTASSFRNVSACNRCRLRKNRCDQRLPACTACEKAHVKCVGYDPITKREIPRSYVFYLESRVSYLESLLQTNGIPFDPPEDFATTPRSNNTVANENNGSTYKQPAVDSNTGGEVVVHDERNKVDRLLSHASRVAVQGASDSRFLGSTSGISFARVVFAAVKSSVSGAPSERGGIRPSKPLGASSGGGGTTSMRDSFFGLHTKPTIKPAQFPTKELGEKLVGLYFEHANPQIPILHRPEFMAMFENAYASDERARTARESYMLNIVFAIGAGIIVGKPSEEENQTDQGGSSSAGSPQSEPSLKKRKVVEEQCQPEEYHASAIVHLESFLASSAALERPDGIGGSLEELQAVLLLAGFALLRPVAPGLWYIVGVALRLGVDLGLHSEDWSDSDRNLSEDHRNPEGDLLAEPNGTAKSKSEKGRRQYICDFRRRLWWCVYSFDRLVSTCVGRPFGITDQVITTEFPTLLNDKYITPKGFLKTPAAAEKPSYKLVAYHYFRLRLLQSEILQVLQHRQASQARERGVNQDNPYMHTHLPSPFLKTFDYSFRHWRQDIDRRLWEWKESAPTQHDAGVQFSPLFLELNYWQAIIMLYRQSLTVPAVLAEELRATNEDVQSPSMVQIEEQEDEETVFLKVAEAGQKVLKLYRQLHRIHLVNYTFLATHHLFMAGISFLYAIWHSPSVRSQLSLDDVDFTVLAATSVLDDLTKKCPPAEACRDAFVRMSKATIKMCLSTTGFGARGGFDSQPPKTTQVTSVNQNSPEQIPASLNPNAPYFYSNQRQPVDNPRRRRPAFDYDLRDLFSDEETASTPLGRFNNRNSMPLSSRSQNPSIHQQLSNLRTEVPRNPLSPSGQYGSFQTLTTSALDSPSLSALAKIPSPSSHFGNTSQTSPSLGDNILNNPPPNYSNTFGNNISAQSPYNSMVSPFSDLDFLDSMQMGLNDGSGDGQGGMNDFSMDMGMGWDGSLPGLGGGEEGGVDLFDGFFFGGNMGGMGG</sequence>
<dbReference type="CDD" id="cd12148">
    <property type="entry name" value="fungal_TF_MHR"/>
    <property type="match status" value="1"/>
</dbReference>
<feature type="region of interest" description="Disordered" evidence="8">
    <location>
        <begin position="112"/>
        <end position="145"/>
    </location>
</feature>
<reference evidence="10 11" key="1">
    <citation type="submission" date="2019-07" db="EMBL/GenBank/DDBJ databases">
        <title>Finished genome of Venturia effusa.</title>
        <authorList>
            <person name="Young C.A."/>
            <person name="Cox M.P."/>
            <person name="Ganley A.R.D."/>
            <person name="David W.J."/>
        </authorList>
    </citation>
    <scope>NUCLEOTIDE SEQUENCE [LARGE SCALE GENOMIC DNA]</scope>
    <source>
        <strain evidence="11">albino</strain>
    </source>
</reference>
<dbReference type="Proteomes" id="UP000316270">
    <property type="component" value="Chromosome 1"/>
</dbReference>
<dbReference type="CDD" id="cd00067">
    <property type="entry name" value="GAL4"/>
    <property type="match status" value="1"/>
</dbReference>
<dbReference type="SMART" id="SM00066">
    <property type="entry name" value="GAL4"/>
    <property type="match status" value="1"/>
</dbReference>
<dbReference type="InterPro" id="IPR007219">
    <property type="entry name" value="XnlR_reg_dom"/>
</dbReference>
<feature type="domain" description="Zn(2)-C6 fungal-type" evidence="9">
    <location>
        <begin position="46"/>
        <end position="75"/>
    </location>
</feature>
<keyword evidence="2" id="KW-0479">Metal-binding</keyword>
<dbReference type="Pfam" id="PF00172">
    <property type="entry name" value="Zn_clus"/>
    <property type="match status" value="1"/>
</dbReference>
<keyword evidence="4" id="KW-0805">Transcription regulation</keyword>
<protein>
    <recommendedName>
        <fullName evidence="9">Zn(2)-C6 fungal-type domain-containing protein</fullName>
    </recommendedName>
</protein>
<evidence type="ECO:0000256" key="8">
    <source>
        <dbReference type="SAM" id="MobiDB-lite"/>
    </source>
</evidence>